<reference evidence="1 2" key="1">
    <citation type="submission" date="2017-05" db="EMBL/GenBank/DDBJ databases">
        <title>Streptomyces alboflavus Genome sequencing and assembly.</title>
        <authorList>
            <person name="Wang Y."/>
            <person name="Du B."/>
            <person name="Ding Y."/>
            <person name="Liu H."/>
            <person name="Hou Q."/>
            <person name="Liu K."/>
            <person name="Wang C."/>
            <person name="Yao L."/>
        </authorList>
    </citation>
    <scope>NUCLEOTIDE SEQUENCE [LARGE SCALE GENOMIC DNA]</scope>
    <source>
        <strain evidence="1 2">MDJK44</strain>
    </source>
</reference>
<dbReference type="Proteomes" id="UP000195880">
    <property type="component" value="Chromosome"/>
</dbReference>
<protein>
    <submittedName>
        <fullName evidence="1">Dihydrolipoamide succinyltransferase</fullName>
    </submittedName>
</protein>
<proteinExistence type="predicted"/>
<keyword evidence="1" id="KW-0808">Transferase</keyword>
<sequence length="65" mass="7284">MHLIRSQAFSNLWTKAYKAHREGLAVVRAMGTDELHVIGDWRAVFPEGRGVTEVKVKDTYTVGSP</sequence>
<dbReference type="KEGG" id="salf:SMD44_00496"/>
<evidence type="ECO:0000313" key="1">
    <source>
        <dbReference type="EMBL" id="ARX81098.1"/>
    </source>
</evidence>
<dbReference type="EMBL" id="CP021748">
    <property type="protein sequence ID" value="ARX81098.1"/>
    <property type="molecule type" value="Genomic_DNA"/>
</dbReference>
<gene>
    <name evidence="1" type="ORF">SMD44_00496</name>
</gene>
<evidence type="ECO:0000313" key="2">
    <source>
        <dbReference type="Proteomes" id="UP000195880"/>
    </source>
</evidence>
<organism evidence="1 2">
    <name type="scientific">Streptomyces alboflavus</name>
    <dbReference type="NCBI Taxonomy" id="67267"/>
    <lineage>
        <taxon>Bacteria</taxon>
        <taxon>Bacillati</taxon>
        <taxon>Actinomycetota</taxon>
        <taxon>Actinomycetes</taxon>
        <taxon>Kitasatosporales</taxon>
        <taxon>Streptomycetaceae</taxon>
        <taxon>Streptomyces</taxon>
    </lineage>
</organism>
<dbReference type="AlphaFoldDB" id="A0A1Z1W3U3"/>
<name>A0A1Z1W3U3_9ACTN</name>
<keyword evidence="2" id="KW-1185">Reference proteome</keyword>
<dbReference type="GO" id="GO:0016740">
    <property type="term" value="F:transferase activity"/>
    <property type="evidence" value="ECO:0007669"/>
    <property type="project" value="UniProtKB-KW"/>
</dbReference>
<accession>A0A1Z1W3U3</accession>